<dbReference type="GO" id="GO:0017025">
    <property type="term" value="F:TBP-class protein binding"/>
    <property type="evidence" value="ECO:0007669"/>
    <property type="project" value="TreeGrafter"/>
</dbReference>
<feature type="compositionally biased region" description="Low complexity" evidence="6">
    <location>
        <begin position="1"/>
        <end position="10"/>
    </location>
</feature>
<feature type="compositionally biased region" description="Polar residues" evidence="6">
    <location>
        <begin position="435"/>
        <end position="444"/>
    </location>
</feature>
<evidence type="ECO:0000256" key="1">
    <source>
        <dbReference type="ARBA" id="ARBA00004123"/>
    </source>
</evidence>
<dbReference type="GO" id="GO:0051123">
    <property type="term" value="P:RNA polymerase II preinitiation complex assembly"/>
    <property type="evidence" value="ECO:0007669"/>
    <property type="project" value="TreeGrafter"/>
</dbReference>
<feature type="region of interest" description="Disordered" evidence="6">
    <location>
        <begin position="68"/>
        <end position="188"/>
    </location>
</feature>
<feature type="region of interest" description="Disordered" evidence="6">
    <location>
        <begin position="1"/>
        <end position="55"/>
    </location>
</feature>
<dbReference type="Gene3D" id="1.10.20.10">
    <property type="entry name" value="Histone, subunit A"/>
    <property type="match status" value="1"/>
</dbReference>
<dbReference type="EMBL" id="MAVT02000843">
    <property type="protein sequence ID" value="POS73201.1"/>
    <property type="molecule type" value="Genomic_DNA"/>
</dbReference>
<reference evidence="8" key="1">
    <citation type="submission" date="2017-09" db="EMBL/GenBank/DDBJ databases">
        <title>Polyketide synthases of a Diaporthe helianthi virulent isolate.</title>
        <authorList>
            <person name="Baroncelli R."/>
        </authorList>
    </citation>
    <scope>NUCLEOTIDE SEQUENCE [LARGE SCALE GENOMIC DNA]</scope>
    <source>
        <strain evidence="8">7/96</strain>
    </source>
</reference>
<comment type="subcellular location">
    <subcellularLocation>
        <location evidence="1">Nucleus</location>
    </subcellularLocation>
</comment>
<comment type="similarity">
    <text evidence="2">Belongs to the TAF12 family.</text>
</comment>
<feature type="compositionally biased region" description="Polar residues" evidence="6">
    <location>
        <begin position="373"/>
        <end position="391"/>
    </location>
</feature>
<evidence type="ECO:0000256" key="5">
    <source>
        <dbReference type="ARBA" id="ARBA00023242"/>
    </source>
</evidence>
<dbReference type="AlphaFoldDB" id="A0A2P5HSH2"/>
<dbReference type="Proteomes" id="UP000094444">
    <property type="component" value="Unassembled WGS sequence"/>
</dbReference>
<feature type="region of interest" description="Disordered" evidence="6">
    <location>
        <begin position="291"/>
        <end position="447"/>
    </location>
</feature>
<dbReference type="GO" id="GO:0005669">
    <property type="term" value="C:transcription factor TFIID complex"/>
    <property type="evidence" value="ECO:0007669"/>
    <property type="project" value="InterPro"/>
</dbReference>
<dbReference type="InParanoid" id="A0A2P5HSH2"/>
<evidence type="ECO:0000313" key="8">
    <source>
        <dbReference type="EMBL" id="POS73201.1"/>
    </source>
</evidence>
<dbReference type="GO" id="GO:0003677">
    <property type="term" value="F:DNA binding"/>
    <property type="evidence" value="ECO:0007669"/>
    <property type="project" value="TreeGrafter"/>
</dbReference>
<feature type="region of interest" description="Disordered" evidence="6">
    <location>
        <begin position="464"/>
        <end position="555"/>
    </location>
</feature>
<dbReference type="SUPFAM" id="SSF47113">
    <property type="entry name" value="Histone-fold"/>
    <property type="match status" value="1"/>
</dbReference>
<evidence type="ECO:0000313" key="9">
    <source>
        <dbReference type="Proteomes" id="UP000094444"/>
    </source>
</evidence>
<evidence type="ECO:0000256" key="3">
    <source>
        <dbReference type="ARBA" id="ARBA00023015"/>
    </source>
</evidence>
<proteinExistence type="inferred from homology"/>
<name>A0A2P5HSH2_DIAHE</name>
<dbReference type="Pfam" id="PF03847">
    <property type="entry name" value="TFIID_20kDa"/>
    <property type="match status" value="1"/>
</dbReference>
<keyword evidence="3" id="KW-0805">Transcription regulation</keyword>
<gene>
    <name evidence="8" type="ORF">DHEL01_v208404</name>
</gene>
<evidence type="ECO:0000256" key="2">
    <source>
        <dbReference type="ARBA" id="ARBA00007530"/>
    </source>
</evidence>
<feature type="compositionally biased region" description="Low complexity" evidence="6">
    <location>
        <begin position="161"/>
        <end position="182"/>
    </location>
</feature>
<accession>A0A2P5HSH2</accession>
<dbReference type="STRING" id="158607.A0A2P5HSH2"/>
<feature type="compositionally biased region" description="Low complexity" evidence="6">
    <location>
        <begin position="362"/>
        <end position="372"/>
    </location>
</feature>
<evidence type="ECO:0000256" key="6">
    <source>
        <dbReference type="SAM" id="MobiDB-lite"/>
    </source>
</evidence>
<dbReference type="InterPro" id="IPR009072">
    <property type="entry name" value="Histone-fold"/>
</dbReference>
<feature type="compositionally biased region" description="Low complexity" evidence="6">
    <location>
        <begin position="416"/>
        <end position="434"/>
    </location>
</feature>
<feature type="compositionally biased region" description="Pro residues" evidence="6">
    <location>
        <begin position="320"/>
        <end position="332"/>
    </location>
</feature>
<keyword evidence="4" id="KW-0804">Transcription</keyword>
<dbReference type="FunFam" id="1.10.20.10:FF:000037">
    <property type="entry name" value="Transcription initiation factor TFIID subunit 12"/>
    <property type="match status" value="1"/>
</dbReference>
<feature type="compositionally biased region" description="Low complexity" evidence="6">
    <location>
        <begin position="103"/>
        <end position="153"/>
    </location>
</feature>
<keyword evidence="9" id="KW-1185">Reference proteome</keyword>
<comment type="caution">
    <text evidence="8">The sequence shown here is derived from an EMBL/GenBank/DDBJ whole genome shotgun (WGS) entry which is preliminary data.</text>
</comment>
<dbReference type="PANTHER" id="PTHR12264:SF21">
    <property type="entry name" value="TRANSCRIPTION INITIATION FACTOR TFIID SUBUNIT 12"/>
    <property type="match status" value="1"/>
</dbReference>
<dbReference type="GO" id="GO:0003743">
    <property type="term" value="F:translation initiation factor activity"/>
    <property type="evidence" value="ECO:0007669"/>
    <property type="project" value="UniProtKB-KW"/>
</dbReference>
<protein>
    <submittedName>
        <fullName evidence="8">Transcription initiation factor TFIID subunit 12</fullName>
    </submittedName>
</protein>
<dbReference type="OrthoDB" id="2193432at2759"/>
<feature type="compositionally biased region" description="Low complexity" evidence="6">
    <location>
        <begin position="546"/>
        <end position="555"/>
    </location>
</feature>
<keyword evidence="5" id="KW-0539">Nucleus</keyword>
<dbReference type="GO" id="GO:0046982">
    <property type="term" value="F:protein heterodimerization activity"/>
    <property type="evidence" value="ECO:0007669"/>
    <property type="project" value="InterPro"/>
</dbReference>
<dbReference type="InterPro" id="IPR037794">
    <property type="entry name" value="TAF12"/>
</dbReference>
<feature type="compositionally biased region" description="Polar residues" evidence="6">
    <location>
        <begin position="341"/>
        <end position="350"/>
    </location>
</feature>
<organism evidence="8 9">
    <name type="scientific">Diaporthe helianthi</name>
    <dbReference type="NCBI Taxonomy" id="158607"/>
    <lineage>
        <taxon>Eukaryota</taxon>
        <taxon>Fungi</taxon>
        <taxon>Dikarya</taxon>
        <taxon>Ascomycota</taxon>
        <taxon>Pezizomycotina</taxon>
        <taxon>Sordariomycetes</taxon>
        <taxon>Sordariomycetidae</taxon>
        <taxon>Diaporthales</taxon>
        <taxon>Diaporthaceae</taxon>
        <taxon>Diaporthe</taxon>
    </lineage>
</organism>
<dbReference type="GO" id="GO:0000124">
    <property type="term" value="C:SAGA complex"/>
    <property type="evidence" value="ECO:0007669"/>
    <property type="project" value="InterPro"/>
</dbReference>
<evidence type="ECO:0000256" key="4">
    <source>
        <dbReference type="ARBA" id="ARBA00023163"/>
    </source>
</evidence>
<evidence type="ECO:0000259" key="7">
    <source>
        <dbReference type="Pfam" id="PF03847"/>
    </source>
</evidence>
<dbReference type="CDD" id="cd07981">
    <property type="entry name" value="HFD_TAF12"/>
    <property type="match status" value="1"/>
</dbReference>
<dbReference type="InterPro" id="IPR003228">
    <property type="entry name" value="TFIID_TAF12_dom"/>
</dbReference>
<feature type="domain" description="Transcription initiation factor TFIID subunit 12" evidence="7">
    <location>
        <begin position="589"/>
        <end position="662"/>
    </location>
</feature>
<sequence length="703" mass="73776">MNPAGQPGQAPQGGQGGNANPASQPSAPGAKQLPMFRPDQMDSIPKLSQEERQRYKKGLTQLWTTLRTATAGSVQQREAEQKIRDFSGQLMTKMRERQRVITGQAQQNQQNQNAQGGSSQDVGGGDSAAPTPGTSQPSQTAPTTTAGPASTPAQPQPQPQPQSQSQSQSQPQPQTQSQGQPPRLASSTIQIQQHIEAMSWVPPPEVESQGPEVAAKWSATNKEKYSRAMMQMHSTTERMRSSDSIVRTLQSKGAAMTPEEQKSLQNILSQKPQIVKAYQDAKRFVEEFRKGQNERRVAAQSANPQARPPSNGGAVSASANPPPRPGPSPQQPSQPGAVDATKSQPANNASGVPGANGQLGHQQSQPPQAQQAKVTSSVAPQTSPVPSTQSAPGVAPQPIKVEPGTQQHPHPPPVNTAMASAAAATGLPSAGTPTQVRTPQTATPITGVPRSLSHQAALSLANQRGSQPGALPGSAPQQITPQGPAGTPLSAPGVMGTVVPQASGHPHAHPQTQQPQPLTQNSKLPIPKQLPEKAAAPPQPVSLSAGGVTPGRPTYTGGGGIAGGVMGNPVIPKLPVVQMEGEGERVLNRKKLDDLVRQVCGGQAEGQEGNVLTPDVEESILNLADSFVDRLLHAACNNAKQRGSKVLEIRDIQLVLERTYNIRIPGYSSDELRTVRKVLPAQGWITKMSAIQAAKVMPGKGDL</sequence>
<dbReference type="PANTHER" id="PTHR12264">
    <property type="entry name" value="TRANSCRIPTION INITIATION FACTOR TFIID SUBUNIT 12"/>
    <property type="match status" value="1"/>
</dbReference>